<dbReference type="Pfam" id="PF06114">
    <property type="entry name" value="Peptidase_M78"/>
    <property type="match status" value="1"/>
</dbReference>
<reference evidence="2 3" key="1">
    <citation type="submission" date="2020-01" db="EMBL/GenBank/DDBJ databases">
        <title>The genomic epidemiology of tigecycline resistance gene tet(X) variants in a swine farm in China.</title>
        <authorList>
            <person name="Peng K."/>
            <person name="Li R."/>
        </authorList>
    </citation>
    <scope>NUCLEOTIDE SEQUENCE [LARGE SCALE GENOMIC DNA]</scope>
    <source>
        <strain evidence="2 3">ZN3</strain>
    </source>
</reference>
<feature type="domain" description="IrrE N-terminal-like" evidence="1">
    <location>
        <begin position="140"/>
        <end position="266"/>
    </location>
</feature>
<dbReference type="InterPro" id="IPR010359">
    <property type="entry name" value="IrrE_HExxH"/>
</dbReference>
<dbReference type="InterPro" id="IPR052345">
    <property type="entry name" value="Rad_response_metalloprotease"/>
</dbReference>
<keyword evidence="3" id="KW-1185">Reference proteome</keyword>
<protein>
    <submittedName>
        <fullName evidence="2">ImmA/IrrE family metallo-endopeptidase</fullName>
    </submittedName>
</protein>
<organism evidence="2 3">
    <name type="scientific">Proteus vulgaris</name>
    <dbReference type="NCBI Taxonomy" id="585"/>
    <lineage>
        <taxon>Bacteria</taxon>
        <taxon>Pseudomonadati</taxon>
        <taxon>Pseudomonadota</taxon>
        <taxon>Gammaproteobacteria</taxon>
        <taxon>Enterobacterales</taxon>
        <taxon>Morganellaceae</taxon>
        <taxon>Proteus</taxon>
    </lineage>
</organism>
<sequence length="293" mass="33599">MRNNIDDIDFSFGKYSSTSLHEEYDNYLRFSDYVDALPAEVKRAKNISGRNKNYNNISSLFSSFCKSNKKNSTLFRKGISSNDSLINTWLSFVYEKENFICSMANIPPYSPITVEKLNDFTKNSINEDFPLNAPKALLELGIVLVYEQFIPSAKVDGVVYVNDNGNPVIGMSLRFGRIDNFWFTLMHELSHVLLHYNKLDSPIVDDTERTIDPEDLIEAQADRMALDLLIPRNMWRGCAAKRSLKEDELFSFAKEVGIHPAIVAGRIRSETKSYKYFSKIVNKVNVREIIFNV</sequence>
<dbReference type="PANTHER" id="PTHR43236:SF1">
    <property type="entry name" value="BLL7220 PROTEIN"/>
    <property type="match status" value="1"/>
</dbReference>
<dbReference type="RefSeq" id="WP_164526861.1">
    <property type="nucleotide sequence ID" value="NZ_CP047344.1"/>
</dbReference>
<dbReference type="AlphaFoldDB" id="A0A6G6SNE7"/>
<evidence type="ECO:0000259" key="1">
    <source>
        <dbReference type="Pfam" id="PF06114"/>
    </source>
</evidence>
<proteinExistence type="predicted"/>
<evidence type="ECO:0000313" key="2">
    <source>
        <dbReference type="EMBL" id="QIF95927.1"/>
    </source>
</evidence>
<dbReference type="Proteomes" id="UP000503287">
    <property type="component" value="Chromosome"/>
</dbReference>
<evidence type="ECO:0000313" key="3">
    <source>
        <dbReference type="Proteomes" id="UP000503287"/>
    </source>
</evidence>
<dbReference type="Gene3D" id="1.10.10.2910">
    <property type="match status" value="1"/>
</dbReference>
<accession>A0A6G6SNE7</accession>
<gene>
    <name evidence="2" type="ORF">GTH24_19370</name>
</gene>
<dbReference type="EMBL" id="CP047344">
    <property type="protein sequence ID" value="QIF95927.1"/>
    <property type="molecule type" value="Genomic_DNA"/>
</dbReference>
<dbReference type="PANTHER" id="PTHR43236">
    <property type="entry name" value="ANTITOXIN HIGA1"/>
    <property type="match status" value="1"/>
</dbReference>
<name>A0A6G6SNE7_PROVU</name>